<dbReference type="EMBL" id="VUJU01012281">
    <property type="protein sequence ID" value="KAF0708115.1"/>
    <property type="molecule type" value="Genomic_DNA"/>
</dbReference>
<name>A0A6G0VSW3_APHCR</name>
<accession>A0A6G0VSW3</accession>
<keyword evidence="2" id="KW-1185">Reference proteome</keyword>
<gene>
    <name evidence="1" type="ORF">FWK35_00036813</name>
</gene>
<feature type="non-terminal residue" evidence="1">
    <location>
        <position position="1"/>
    </location>
</feature>
<dbReference type="Proteomes" id="UP000478052">
    <property type="component" value="Unassembled WGS sequence"/>
</dbReference>
<feature type="non-terminal residue" evidence="1">
    <location>
        <position position="696"/>
    </location>
</feature>
<sequence>PLSDTEANQDSVVLTKVIICGSPEKRYSIDQLPEPEKVENSGIFNSGNISWLLNYVNHSQSDADTVIDMDVSFEKQRHFDFPESNEEFNIIEPLEVNQLSPEIGPRLEVSSEESENEKSPIKAKINRTRKRMIHKKQWKQTIVKNLVSKGLQHTCWNGKVVDKKTIKIENMCLESECSFKCQTNFGFNDFLKIFHVYYSLDRKDKLTFILNYTERVETKSDKNKVKKHIYSFRYYLKKDDLPKIRVCKKAFLTCTCISQSSVYNAHNKKNMLSLTPPDEKRGFNNKSRVPVDDKQFAINHISSYPTVASHYCRTDTQKKYLNSELNVMKMYSMYLEACLTESNIKPVSVHYYRHIFNTEFNLEFFAPKKDLCDLCEEFKVLKNSNRLTEEKKQFYEDHIIKKQEMRIENDEDRKNEDPTLAIISFDLENVLTIPKTNVGSAFYKRKLNVYNMTAHLKMTSHTKIYCGLWHEGIVGRSGNDMASAVQAILTAICDQNPIITRIVTWSDSCVPQNRNSIMSTAMISFLLNRPNIEHIIMKFSIPGHSGIQLVDNAHSQIEKFLKKMEIWSPITLYSALSKVNLKNPFELLILDKDCFKDYHKPAKFFKFNHIPFLSVSQLMFNQKSPVCIGFKTTHTVSSFEYRDIILPKSPNFNILQIPEVASSSKSLLTEEKKKDIMSLFKFMEQSDVDLYNELFQ</sequence>
<proteinExistence type="predicted"/>
<evidence type="ECO:0000313" key="2">
    <source>
        <dbReference type="Proteomes" id="UP000478052"/>
    </source>
</evidence>
<organism evidence="1 2">
    <name type="scientific">Aphis craccivora</name>
    <name type="common">Cowpea aphid</name>
    <dbReference type="NCBI Taxonomy" id="307492"/>
    <lineage>
        <taxon>Eukaryota</taxon>
        <taxon>Metazoa</taxon>
        <taxon>Ecdysozoa</taxon>
        <taxon>Arthropoda</taxon>
        <taxon>Hexapoda</taxon>
        <taxon>Insecta</taxon>
        <taxon>Pterygota</taxon>
        <taxon>Neoptera</taxon>
        <taxon>Paraneoptera</taxon>
        <taxon>Hemiptera</taxon>
        <taxon>Sternorrhyncha</taxon>
        <taxon>Aphidomorpha</taxon>
        <taxon>Aphidoidea</taxon>
        <taxon>Aphididae</taxon>
        <taxon>Aphidini</taxon>
        <taxon>Aphis</taxon>
        <taxon>Aphis</taxon>
    </lineage>
</organism>
<comment type="caution">
    <text evidence="1">The sequence shown here is derived from an EMBL/GenBank/DDBJ whole genome shotgun (WGS) entry which is preliminary data.</text>
</comment>
<dbReference type="PANTHER" id="PTHR10773">
    <property type="entry name" value="DNA-DIRECTED RNA POLYMERASES I, II, AND III SUBUNIT RPABC2"/>
    <property type="match status" value="1"/>
</dbReference>
<protein>
    <submittedName>
        <fullName evidence="1">Uncharacterized protein</fullName>
    </submittedName>
</protein>
<dbReference type="OrthoDB" id="6630995at2759"/>
<evidence type="ECO:0000313" key="1">
    <source>
        <dbReference type="EMBL" id="KAF0708115.1"/>
    </source>
</evidence>
<dbReference type="PANTHER" id="PTHR10773:SF19">
    <property type="match status" value="1"/>
</dbReference>
<reference evidence="1 2" key="1">
    <citation type="submission" date="2019-08" db="EMBL/GenBank/DDBJ databases">
        <title>Whole genome of Aphis craccivora.</title>
        <authorList>
            <person name="Voronova N.V."/>
            <person name="Shulinski R.S."/>
            <person name="Bandarenka Y.V."/>
            <person name="Zhorov D.G."/>
            <person name="Warner D."/>
        </authorList>
    </citation>
    <scope>NUCLEOTIDE SEQUENCE [LARGE SCALE GENOMIC DNA]</scope>
    <source>
        <strain evidence="1">180601</strain>
        <tissue evidence="1">Whole Body</tissue>
    </source>
</reference>
<dbReference type="AlphaFoldDB" id="A0A6G0VSW3"/>